<dbReference type="InterPro" id="IPR018335">
    <property type="entry name" value="Tscrpt_reg_HTH_Crp-type_CS"/>
</dbReference>
<dbReference type="PANTHER" id="PTHR24567">
    <property type="entry name" value="CRP FAMILY TRANSCRIPTIONAL REGULATORY PROTEIN"/>
    <property type="match status" value="1"/>
</dbReference>
<dbReference type="InterPro" id="IPR000595">
    <property type="entry name" value="cNMP-bd_dom"/>
</dbReference>
<dbReference type="PROSITE" id="PS50042">
    <property type="entry name" value="CNMP_BINDING_3"/>
    <property type="match status" value="1"/>
</dbReference>
<protein>
    <submittedName>
        <fullName evidence="6">Transcriptional activator protein FnrL</fullName>
    </submittedName>
</protein>
<keyword evidence="7" id="KW-1185">Reference proteome</keyword>
<dbReference type="PROSITE" id="PS51063">
    <property type="entry name" value="HTH_CRP_2"/>
    <property type="match status" value="1"/>
</dbReference>
<evidence type="ECO:0000313" key="6">
    <source>
        <dbReference type="EMBL" id="GGE50241.1"/>
    </source>
</evidence>
<dbReference type="SUPFAM" id="SSF51206">
    <property type="entry name" value="cAMP-binding domain-like"/>
    <property type="match status" value="1"/>
</dbReference>
<keyword evidence="2" id="KW-0238">DNA-binding</keyword>
<feature type="domain" description="Cyclic nucleotide-binding" evidence="4">
    <location>
        <begin position="1"/>
        <end position="109"/>
    </location>
</feature>
<dbReference type="GO" id="GO:0003677">
    <property type="term" value="F:DNA binding"/>
    <property type="evidence" value="ECO:0007669"/>
    <property type="project" value="UniProtKB-KW"/>
</dbReference>
<dbReference type="SMART" id="SM00100">
    <property type="entry name" value="cNMP"/>
    <property type="match status" value="1"/>
</dbReference>
<dbReference type="InterPro" id="IPR036390">
    <property type="entry name" value="WH_DNA-bd_sf"/>
</dbReference>
<dbReference type="Gene3D" id="1.10.10.10">
    <property type="entry name" value="Winged helix-like DNA-binding domain superfamily/Winged helix DNA-binding domain"/>
    <property type="match status" value="1"/>
</dbReference>
<dbReference type="InterPro" id="IPR036388">
    <property type="entry name" value="WH-like_DNA-bd_sf"/>
</dbReference>
<dbReference type="InterPro" id="IPR050397">
    <property type="entry name" value="Env_Response_Regulators"/>
</dbReference>
<keyword evidence="1" id="KW-0805">Transcription regulation</keyword>
<dbReference type="EMBL" id="BMKN01000002">
    <property type="protein sequence ID" value="GGE50241.1"/>
    <property type="molecule type" value="Genomic_DNA"/>
</dbReference>
<keyword evidence="3" id="KW-0804">Transcription</keyword>
<evidence type="ECO:0000259" key="4">
    <source>
        <dbReference type="PROSITE" id="PS50042"/>
    </source>
</evidence>
<reference evidence="6" key="2">
    <citation type="submission" date="2020-09" db="EMBL/GenBank/DDBJ databases">
        <authorList>
            <person name="Sun Q."/>
            <person name="Zhou Y."/>
        </authorList>
    </citation>
    <scope>NUCLEOTIDE SEQUENCE</scope>
    <source>
        <strain evidence="6">CGMCC 1.16012</strain>
    </source>
</reference>
<dbReference type="GO" id="GO:0003700">
    <property type="term" value="F:DNA-binding transcription factor activity"/>
    <property type="evidence" value="ECO:0007669"/>
    <property type="project" value="InterPro"/>
</dbReference>
<accession>A0A917EKS0</accession>
<sequence length="218" mass="23898">MAELDSIKYYRTFEAGQTVVWSGDQMDFVASVVDGIATLSQTMEDGRTQMVGLLLPSDFVGRPGREEAAYDVTATTKLTMCCFRKGPFEKLMVTTPHIAQRLLEMTLDELDAAREWMLLLGRKTAREKIASLLSIIARRNANINAPGGGLPGVTFDLPLTREAMADYLGLTLETVSRQISALKKDGVIHLEGKRTVTIPDFDRLLDETGDDADGGILA</sequence>
<feature type="domain" description="HTH crp-type" evidence="5">
    <location>
        <begin position="123"/>
        <end position="202"/>
    </location>
</feature>
<dbReference type="PRINTS" id="PR00034">
    <property type="entry name" value="HTHCRP"/>
</dbReference>
<evidence type="ECO:0000256" key="3">
    <source>
        <dbReference type="ARBA" id="ARBA00023163"/>
    </source>
</evidence>
<dbReference type="InterPro" id="IPR018490">
    <property type="entry name" value="cNMP-bd_dom_sf"/>
</dbReference>
<comment type="caution">
    <text evidence="6">The sequence shown here is derived from an EMBL/GenBank/DDBJ whole genome shotgun (WGS) entry which is preliminary data.</text>
</comment>
<dbReference type="SUPFAM" id="SSF46785">
    <property type="entry name" value="Winged helix' DNA-binding domain"/>
    <property type="match status" value="1"/>
</dbReference>
<dbReference type="AlphaFoldDB" id="A0A917EKS0"/>
<dbReference type="Pfam" id="PF13545">
    <property type="entry name" value="HTH_Crp_2"/>
    <property type="match status" value="1"/>
</dbReference>
<evidence type="ECO:0000256" key="1">
    <source>
        <dbReference type="ARBA" id="ARBA00023015"/>
    </source>
</evidence>
<reference evidence="6" key="1">
    <citation type="journal article" date="2014" name="Int. J. Syst. Evol. Microbiol.">
        <title>Complete genome sequence of Corynebacterium casei LMG S-19264T (=DSM 44701T), isolated from a smear-ripened cheese.</title>
        <authorList>
            <consortium name="US DOE Joint Genome Institute (JGI-PGF)"/>
            <person name="Walter F."/>
            <person name="Albersmeier A."/>
            <person name="Kalinowski J."/>
            <person name="Ruckert C."/>
        </authorList>
    </citation>
    <scope>NUCLEOTIDE SEQUENCE</scope>
    <source>
        <strain evidence="6">CGMCC 1.16012</strain>
    </source>
</reference>
<gene>
    <name evidence="6" type="primary">fnrL</name>
    <name evidence="6" type="ORF">GCM10011517_17530</name>
</gene>
<dbReference type="Gene3D" id="2.60.120.10">
    <property type="entry name" value="Jelly Rolls"/>
    <property type="match status" value="1"/>
</dbReference>
<dbReference type="InterPro" id="IPR014710">
    <property type="entry name" value="RmlC-like_jellyroll"/>
</dbReference>
<evidence type="ECO:0000259" key="5">
    <source>
        <dbReference type="PROSITE" id="PS51063"/>
    </source>
</evidence>
<dbReference type="InterPro" id="IPR012318">
    <property type="entry name" value="HTH_CRP"/>
</dbReference>
<dbReference type="Pfam" id="PF00027">
    <property type="entry name" value="cNMP_binding"/>
    <property type="match status" value="1"/>
</dbReference>
<name>A0A917EKS0_9RHOB</name>
<dbReference type="Proteomes" id="UP000606730">
    <property type="component" value="Unassembled WGS sequence"/>
</dbReference>
<organism evidence="6 7">
    <name type="scientific">Actibacterium pelagium</name>
    <dbReference type="NCBI Taxonomy" id="2029103"/>
    <lineage>
        <taxon>Bacteria</taxon>
        <taxon>Pseudomonadati</taxon>
        <taxon>Pseudomonadota</taxon>
        <taxon>Alphaproteobacteria</taxon>
        <taxon>Rhodobacterales</taxon>
        <taxon>Roseobacteraceae</taxon>
        <taxon>Actibacterium</taxon>
    </lineage>
</organism>
<proteinExistence type="predicted"/>
<dbReference type="SMART" id="SM00419">
    <property type="entry name" value="HTH_CRP"/>
    <property type="match status" value="1"/>
</dbReference>
<dbReference type="PROSITE" id="PS00042">
    <property type="entry name" value="HTH_CRP_1"/>
    <property type="match status" value="1"/>
</dbReference>
<dbReference type="NCBIfam" id="NF045989">
    <property type="entry name" value="TransRegFnrLRhodb"/>
    <property type="match status" value="1"/>
</dbReference>
<dbReference type="PANTHER" id="PTHR24567:SF75">
    <property type="entry name" value="FUMARATE AND NITRATE REDUCTION REGULATORY PROTEIN"/>
    <property type="match status" value="1"/>
</dbReference>
<evidence type="ECO:0000313" key="7">
    <source>
        <dbReference type="Proteomes" id="UP000606730"/>
    </source>
</evidence>
<dbReference type="CDD" id="cd00092">
    <property type="entry name" value="HTH_CRP"/>
    <property type="match status" value="1"/>
</dbReference>
<dbReference type="GO" id="GO:0005829">
    <property type="term" value="C:cytosol"/>
    <property type="evidence" value="ECO:0007669"/>
    <property type="project" value="TreeGrafter"/>
</dbReference>
<dbReference type="CDD" id="cd00038">
    <property type="entry name" value="CAP_ED"/>
    <property type="match status" value="1"/>
</dbReference>
<evidence type="ECO:0000256" key="2">
    <source>
        <dbReference type="ARBA" id="ARBA00023125"/>
    </source>
</evidence>